<protein>
    <submittedName>
        <fullName evidence="2">Uncharacterized protein</fullName>
    </submittedName>
</protein>
<keyword evidence="3" id="KW-1185">Reference proteome</keyword>
<reference evidence="2 3" key="1">
    <citation type="submission" date="2024-04" db="EMBL/GenBank/DDBJ databases">
        <authorList>
            <person name="Fracassetti M."/>
        </authorList>
    </citation>
    <scope>NUCLEOTIDE SEQUENCE [LARGE SCALE GENOMIC DNA]</scope>
</reference>
<dbReference type="Proteomes" id="UP001497516">
    <property type="component" value="Chromosome 10"/>
</dbReference>
<dbReference type="EMBL" id="OZ034814">
    <property type="protein sequence ID" value="CAL1359031.1"/>
    <property type="molecule type" value="Genomic_DNA"/>
</dbReference>
<feature type="region of interest" description="Disordered" evidence="1">
    <location>
        <begin position="1"/>
        <end position="28"/>
    </location>
</feature>
<evidence type="ECO:0000256" key="1">
    <source>
        <dbReference type="SAM" id="MobiDB-lite"/>
    </source>
</evidence>
<accession>A0AAV2CSN5</accession>
<gene>
    <name evidence="2" type="ORF">LTRI10_LOCUS6547</name>
</gene>
<evidence type="ECO:0000313" key="3">
    <source>
        <dbReference type="Proteomes" id="UP001497516"/>
    </source>
</evidence>
<evidence type="ECO:0000313" key="2">
    <source>
        <dbReference type="EMBL" id="CAL1359031.1"/>
    </source>
</evidence>
<proteinExistence type="predicted"/>
<name>A0AAV2CSN5_9ROSI</name>
<organism evidence="2 3">
    <name type="scientific">Linum trigynum</name>
    <dbReference type="NCBI Taxonomy" id="586398"/>
    <lineage>
        <taxon>Eukaryota</taxon>
        <taxon>Viridiplantae</taxon>
        <taxon>Streptophyta</taxon>
        <taxon>Embryophyta</taxon>
        <taxon>Tracheophyta</taxon>
        <taxon>Spermatophyta</taxon>
        <taxon>Magnoliopsida</taxon>
        <taxon>eudicotyledons</taxon>
        <taxon>Gunneridae</taxon>
        <taxon>Pentapetalae</taxon>
        <taxon>rosids</taxon>
        <taxon>fabids</taxon>
        <taxon>Malpighiales</taxon>
        <taxon>Linaceae</taxon>
        <taxon>Linum</taxon>
    </lineage>
</organism>
<dbReference type="AlphaFoldDB" id="A0AAV2CSN5"/>
<sequence>MKSLIRAGGRPNVDRAERRRGRTGGVGGVDWAVAVDEDPEEALEGLDDAEWEEDPDVLDAPYEESRLVEPDEEEGLPCPEAVGEVGSPWVPELVELESVVSSRGIEGVVSKLGQFCRKAKVSAVLASVGDE</sequence>